<gene>
    <name evidence="4" type="ORF">E3P99_03281</name>
</gene>
<dbReference type="SUPFAM" id="SSF50370">
    <property type="entry name" value="Ricin B-like lectins"/>
    <property type="match status" value="1"/>
</dbReference>
<dbReference type="InterPro" id="IPR000772">
    <property type="entry name" value="Ricin_B_lectin"/>
</dbReference>
<dbReference type="PROSITE" id="PS50231">
    <property type="entry name" value="RICIN_B_LECTIN"/>
    <property type="match status" value="1"/>
</dbReference>
<dbReference type="OrthoDB" id="6770063at2759"/>
<feature type="region of interest" description="Disordered" evidence="1">
    <location>
        <begin position="25"/>
        <end position="45"/>
    </location>
</feature>
<dbReference type="CDD" id="cd00161">
    <property type="entry name" value="beta-trefoil_Ricin-like"/>
    <property type="match status" value="1"/>
</dbReference>
<dbReference type="Gene3D" id="2.80.10.50">
    <property type="match status" value="2"/>
</dbReference>
<keyword evidence="2" id="KW-0732">Signal</keyword>
<dbReference type="SMART" id="SM00458">
    <property type="entry name" value="RICIN"/>
    <property type="match status" value="1"/>
</dbReference>
<feature type="chain" id="PRO_5020291467" description="Ricin B lectin domain-containing protein" evidence="2">
    <location>
        <begin position="18"/>
        <end position="179"/>
    </location>
</feature>
<proteinExistence type="predicted"/>
<evidence type="ECO:0000256" key="2">
    <source>
        <dbReference type="SAM" id="SignalP"/>
    </source>
</evidence>
<feature type="signal peptide" evidence="2">
    <location>
        <begin position="1"/>
        <end position="17"/>
    </location>
</feature>
<accession>A0A4T0FH48</accession>
<comment type="caution">
    <text evidence="4">The sequence shown here is derived from an EMBL/GenBank/DDBJ whole genome shotgun (WGS) entry which is preliminary data.</text>
</comment>
<keyword evidence="5" id="KW-1185">Reference proteome</keyword>
<dbReference type="Proteomes" id="UP000310189">
    <property type="component" value="Unassembled WGS sequence"/>
</dbReference>
<feature type="domain" description="Ricin B lectin" evidence="3">
    <location>
        <begin position="46"/>
        <end position="179"/>
    </location>
</feature>
<dbReference type="Pfam" id="PF00652">
    <property type="entry name" value="Ricin_B_lectin"/>
    <property type="match status" value="1"/>
</dbReference>
<name>A0A4T0FH48_9BASI</name>
<evidence type="ECO:0000313" key="5">
    <source>
        <dbReference type="Proteomes" id="UP000310189"/>
    </source>
</evidence>
<organism evidence="4 5">
    <name type="scientific">Wallemia hederae</name>
    <dbReference type="NCBI Taxonomy" id="1540922"/>
    <lineage>
        <taxon>Eukaryota</taxon>
        <taxon>Fungi</taxon>
        <taxon>Dikarya</taxon>
        <taxon>Basidiomycota</taxon>
        <taxon>Wallemiomycotina</taxon>
        <taxon>Wallemiomycetes</taxon>
        <taxon>Wallemiales</taxon>
        <taxon>Wallemiaceae</taxon>
        <taxon>Wallemia</taxon>
    </lineage>
</organism>
<reference evidence="4 5" key="1">
    <citation type="submission" date="2019-03" db="EMBL/GenBank/DDBJ databases">
        <title>Sequencing 23 genomes of Wallemia ichthyophaga.</title>
        <authorList>
            <person name="Gostincar C."/>
        </authorList>
    </citation>
    <scope>NUCLEOTIDE SEQUENCE [LARGE SCALE GENOMIC DNA]</scope>
    <source>
        <strain evidence="4 5">EXF-5753</strain>
    </source>
</reference>
<sequence>MQFKLIALATLATLAAALPQGAGGVSGGTPVVSTPPAANTTTTPPPTEMGIALHPNGDKSKCIDVAGANFNNGTPVQVYDCNGTDAQKFVVKKGETTVKVANKNFCLDAGSNPGSGVKAKIWTCYDNLPAQNFYYTGDNRIALTGKGQCLDLTDGKKDNGNVLQTWQCTDFNTNQVWSE</sequence>
<evidence type="ECO:0000313" key="4">
    <source>
        <dbReference type="EMBL" id="TIA87250.1"/>
    </source>
</evidence>
<dbReference type="InterPro" id="IPR035992">
    <property type="entry name" value="Ricin_B-like_lectins"/>
</dbReference>
<protein>
    <recommendedName>
        <fullName evidence="3">Ricin B lectin domain-containing protein</fullName>
    </recommendedName>
</protein>
<feature type="compositionally biased region" description="Low complexity" evidence="1">
    <location>
        <begin position="28"/>
        <end position="42"/>
    </location>
</feature>
<evidence type="ECO:0000256" key="1">
    <source>
        <dbReference type="SAM" id="MobiDB-lite"/>
    </source>
</evidence>
<evidence type="ECO:0000259" key="3">
    <source>
        <dbReference type="SMART" id="SM00458"/>
    </source>
</evidence>
<dbReference type="EMBL" id="SPNW01000060">
    <property type="protein sequence ID" value="TIA87250.1"/>
    <property type="molecule type" value="Genomic_DNA"/>
</dbReference>
<dbReference type="AlphaFoldDB" id="A0A4T0FH48"/>